<dbReference type="RefSeq" id="WP_262845379.1">
    <property type="nucleotide sequence ID" value="NZ_JANZYP010000038.1"/>
</dbReference>
<keyword evidence="6" id="KW-1185">Reference proteome</keyword>
<dbReference type="GO" id="GO:0004497">
    <property type="term" value="F:monooxygenase activity"/>
    <property type="evidence" value="ECO:0007669"/>
    <property type="project" value="UniProtKB-KW"/>
</dbReference>
<evidence type="ECO:0000256" key="3">
    <source>
        <dbReference type="ARBA" id="ARBA00022827"/>
    </source>
</evidence>
<dbReference type="SUPFAM" id="SSF51905">
    <property type="entry name" value="FAD/NAD(P)-binding domain"/>
    <property type="match status" value="1"/>
</dbReference>
<dbReference type="Gene3D" id="3.30.70.2450">
    <property type="match status" value="1"/>
</dbReference>
<keyword evidence="3" id="KW-0274">FAD</keyword>
<name>A0ABV9EPJ9_9ACTN</name>
<dbReference type="PANTHER" id="PTHR43004">
    <property type="entry name" value="TRK SYSTEM POTASSIUM UPTAKE PROTEIN"/>
    <property type="match status" value="1"/>
</dbReference>
<reference evidence="6" key="1">
    <citation type="journal article" date="2019" name="Int. J. Syst. Evol. Microbiol.">
        <title>The Global Catalogue of Microorganisms (GCM) 10K type strain sequencing project: providing services to taxonomists for standard genome sequencing and annotation.</title>
        <authorList>
            <consortium name="The Broad Institute Genomics Platform"/>
            <consortium name="The Broad Institute Genome Sequencing Center for Infectious Disease"/>
            <person name="Wu L."/>
            <person name="Ma J."/>
        </authorList>
    </citation>
    <scope>NUCLEOTIDE SEQUENCE [LARGE SCALE GENOMIC DNA]</scope>
    <source>
        <strain evidence="6">CCUG 49560</strain>
    </source>
</reference>
<gene>
    <name evidence="5" type="ORF">ACFO8L_27830</name>
</gene>
<dbReference type="PRINTS" id="PR00420">
    <property type="entry name" value="RNGMNOXGNASE"/>
</dbReference>
<evidence type="ECO:0000313" key="5">
    <source>
        <dbReference type="EMBL" id="MFC4589929.1"/>
    </source>
</evidence>
<protein>
    <submittedName>
        <fullName evidence="5">FAD-dependent monooxygenase</fullName>
    </submittedName>
</protein>
<dbReference type="Gene3D" id="3.40.30.120">
    <property type="match status" value="1"/>
</dbReference>
<proteinExistence type="predicted"/>
<accession>A0ABV9EPJ9</accession>
<dbReference type="Gene3D" id="3.50.50.60">
    <property type="entry name" value="FAD/NAD(P)-binding domain"/>
    <property type="match status" value="1"/>
</dbReference>
<evidence type="ECO:0000256" key="1">
    <source>
        <dbReference type="ARBA" id="ARBA00001974"/>
    </source>
</evidence>
<dbReference type="PANTHER" id="PTHR43004:SF19">
    <property type="entry name" value="BINDING MONOOXYGENASE, PUTATIVE (JCVI)-RELATED"/>
    <property type="match status" value="1"/>
</dbReference>
<dbReference type="InterPro" id="IPR036188">
    <property type="entry name" value="FAD/NAD-bd_sf"/>
</dbReference>
<evidence type="ECO:0000256" key="2">
    <source>
        <dbReference type="ARBA" id="ARBA00022630"/>
    </source>
</evidence>
<dbReference type="NCBIfam" id="NF004832">
    <property type="entry name" value="PRK06184.1"/>
    <property type="match status" value="1"/>
</dbReference>
<dbReference type="Pfam" id="PF01494">
    <property type="entry name" value="FAD_binding_3"/>
    <property type="match status" value="1"/>
</dbReference>
<comment type="caution">
    <text evidence="5">The sequence shown here is derived from an EMBL/GenBank/DDBJ whole genome shotgun (WGS) entry which is preliminary data.</text>
</comment>
<sequence length="493" mass="52479">MTPVLIVGAGPTGLTLACELARRGVASRVVEKAPHLFPGSRGKGLQPRTLEVFDDLGVIDEVLAAGMEFPSFRLYAGKEVVWERTLADMLGAGGIEHRADAPYPLPWLLPQWRTDEILHARLRELGGEVEFGTELVGFRPDADGVTATIVRDGVATEILAAYLVGADGGRSAVRKSMAVGFEGETFESERTLVGDVRVDGLDGVFCHMLTRDGDLADRFSFWSLPHTPYYQFVATMPTEQVPDLTLDGLRGLLVQRTGRGDLGLHDLRAISLYRVNARMVRRFRVGRVLLAGDAAHVHSSAGGQGLNLSVQDAYNLGWKVAAVLGGGPAELLDTYEAERVPVAAGVLGLSAVLDRRDFVAPSESGTTPAITQLGLGYRGGPLSVEDRAAPGAVQAGDRAPDGVVGDRRLFDVFRGTHFTLLGFGIDVAAFERSHPGVVVARTVGAGAQLPDDGAVTASYDVSGPAMFLVRPDGYVGAVSESPGVIEDYLRLVK</sequence>
<evidence type="ECO:0000313" key="6">
    <source>
        <dbReference type="Proteomes" id="UP001595891"/>
    </source>
</evidence>
<comment type="cofactor">
    <cofactor evidence="1">
        <name>FAD</name>
        <dbReference type="ChEBI" id="CHEBI:57692"/>
    </cofactor>
</comment>
<dbReference type="InterPro" id="IPR050641">
    <property type="entry name" value="RIFMO-like"/>
</dbReference>
<organism evidence="5 6">
    <name type="scientific">Sphaerisporangium corydalis</name>
    <dbReference type="NCBI Taxonomy" id="1441875"/>
    <lineage>
        <taxon>Bacteria</taxon>
        <taxon>Bacillati</taxon>
        <taxon>Actinomycetota</taxon>
        <taxon>Actinomycetes</taxon>
        <taxon>Streptosporangiales</taxon>
        <taxon>Streptosporangiaceae</taxon>
        <taxon>Sphaerisporangium</taxon>
    </lineage>
</organism>
<keyword evidence="5" id="KW-0560">Oxidoreductase</keyword>
<keyword evidence="2" id="KW-0285">Flavoprotein</keyword>
<feature type="domain" description="FAD-binding" evidence="4">
    <location>
        <begin position="2"/>
        <end position="347"/>
    </location>
</feature>
<keyword evidence="5" id="KW-0503">Monooxygenase</keyword>
<evidence type="ECO:0000259" key="4">
    <source>
        <dbReference type="Pfam" id="PF01494"/>
    </source>
</evidence>
<dbReference type="InterPro" id="IPR002938">
    <property type="entry name" value="FAD-bd"/>
</dbReference>
<dbReference type="EMBL" id="JBHSFN010000019">
    <property type="protein sequence ID" value="MFC4589929.1"/>
    <property type="molecule type" value="Genomic_DNA"/>
</dbReference>
<dbReference type="Proteomes" id="UP001595891">
    <property type="component" value="Unassembled WGS sequence"/>
</dbReference>